<reference evidence="13 14" key="1">
    <citation type="submission" date="2019-01" db="EMBL/GenBank/DDBJ databases">
        <title>Egibacter rhizosphaerae EGI 80759T.</title>
        <authorList>
            <person name="Chen D.-D."/>
            <person name="Tian Y."/>
            <person name="Jiao J.-Y."/>
            <person name="Zhang X.-T."/>
            <person name="Zhang Y.-G."/>
            <person name="Zhang Y."/>
            <person name="Xiao M."/>
            <person name="Shu W.-S."/>
            <person name="Li W.-J."/>
        </authorList>
    </citation>
    <scope>NUCLEOTIDE SEQUENCE [LARGE SCALE GENOMIC DNA]</scope>
    <source>
        <strain evidence="13 14">EGI 80759</strain>
    </source>
</reference>
<evidence type="ECO:0000259" key="12">
    <source>
        <dbReference type="PROSITE" id="PS50109"/>
    </source>
</evidence>
<keyword evidence="5" id="KW-0547">Nucleotide-binding</keyword>
<feature type="transmembrane region" description="Helical" evidence="11">
    <location>
        <begin position="85"/>
        <end position="111"/>
    </location>
</feature>
<feature type="transmembrane region" description="Helical" evidence="11">
    <location>
        <begin position="157"/>
        <end position="182"/>
    </location>
</feature>
<dbReference type="GO" id="GO:0005524">
    <property type="term" value="F:ATP binding"/>
    <property type="evidence" value="ECO:0007669"/>
    <property type="project" value="UniProtKB-KW"/>
</dbReference>
<keyword evidence="11" id="KW-1133">Transmembrane helix</keyword>
<dbReference type="GO" id="GO:0016020">
    <property type="term" value="C:membrane"/>
    <property type="evidence" value="ECO:0007669"/>
    <property type="project" value="InterPro"/>
</dbReference>
<keyword evidence="7" id="KW-0067">ATP-binding</keyword>
<protein>
    <recommendedName>
        <fullName evidence="2">histidine kinase</fullName>
        <ecNumber evidence="2">2.7.13.3</ecNumber>
    </recommendedName>
</protein>
<keyword evidence="6" id="KW-0418">Kinase</keyword>
<dbReference type="AlphaFoldDB" id="A0A411YCV9"/>
<dbReference type="Pfam" id="PF20972">
    <property type="entry name" value="MASE9"/>
    <property type="match status" value="1"/>
</dbReference>
<dbReference type="InterPro" id="IPR005467">
    <property type="entry name" value="His_kinase_dom"/>
</dbReference>
<feature type="transmembrane region" description="Helical" evidence="11">
    <location>
        <begin position="132"/>
        <end position="151"/>
    </location>
</feature>
<evidence type="ECO:0000256" key="3">
    <source>
        <dbReference type="ARBA" id="ARBA00022553"/>
    </source>
</evidence>
<evidence type="ECO:0000313" key="13">
    <source>
        <dbReference type="EMBL" id="QBI19039.1"/>
    </source>
</evidence>
<feature type="domain" description="Histidine kinase" evidence="12">
    <location>
        <begin position="385"/>
        <end position="575"/>
    </location>
</feature>
<dbReference type="Pfam" id="PF07730">
    <property type="entry name" value="HisKA_3"/>
    <property type="match status" value="1"/>
</dbReference>
<dbReference type="OrthoDB" id="3217947at2"/>
<evidence type="ECO:0000313" key="14">
    <source>
        <dbReference type="Proteomes" id="UP000291469"/>
    </source>
</evidence>
<evidence type="ECO:0000256" key="5">
    <source>
        <dbReference type="ARBA" id="ARBA00022741"/>
    </source>
</evidence>
<dbReference type="KEGG" id="erz:ER308_05425"/>
<evidence type="ECO:0000256" key="7">
    <source>
        <dbReference type="ARBA" id="ARBA00022840"/>
    </source>
</evidence>
<dbReference type="PANTHER" id="PTHR24421">
    <property type="entry name" value="NITRATE/NITRITE SENSOR PROTEIN NARX-RELATED"/>
    <property type="match status" value="1"/>
</dbReference>
<feature type="transmembrane region" description="Helical" evidence="11">
    <location>
        <begin position="20"/>
        <end position="41"/>
    </location>
</feature>
<dbReference type="SUPFAM" id="SSF55874">
    <property type="entry name" value="ATPase domain of HSP90 chaperone/DNA topoisomerase II/histidine kinase"/>
    <property type="match status" value="1"/>
</dbReference>
<dbReference type="InterPro" id="IPR050482">
    <property type="entry name" value="Sensor_HK_TwoCompSys"/>
</dbReference>
<dbReference type="InterPro" id="IPR036890">
    <property type="entry name" value="HATPase_C_sf"/>
</dbReference>
<dbReference type="GO" id="GO:0046983">
    <property type="term" value="F:protein dimerization activity"/>
    <property type="evidence" value="ECO:0007669"/>
    <property type="project" value="InterPro"/>
</dbReference>
<dbReference type="Gene3D" id="3.30.565.10">
    <property type="entry name" value="Histidine kinase-like ATPase, C-terminal domain"/>
    <property type="match status" value="1"/>
</dbReference>
<accession>A0A411YCV9</accession>
<keyword evidence="11" id="KW-0812">Transmembrane</keyword>
<feature type="transmembrane region" description="Helical" evidence="11">
    <location>
        <begin position="53"/>
        <end position="73"/>
    </location>
</feature>
<sequence length="575" mass="61976">MSLRRTRPRTPQGRNGSPPAATTAGFKVFVAIMAASLVGAVPLAVETLRAEPGVVWQAVFWTVFVAAANLLRIPMLPRSGVDVSLGAPVAIAGAVLLPPFVAALVGFLGFTNQREFKERPSSWMILYNRAQVGLSLGITALVVSFVQSWFATPVLSLAGGVVAGTITYNSVNTALVALALALLRRLTPSDAARDAASPFPRFFTNFAVASLLSALIVLAYEQVGVLAVLLLSVPLWLGYDALRAARESEDRAEELADRVRELETLNELSRQLLTARTPDEVIREASAGLNHALATDSIEVRRDGNVAEHLDVLKIPECEPAAIGIPHDLSEKSTAMVEAAAGLAGLSLQRLELEEELAEMEKARRRLSEQILEEGQSERSRIALSIHDEVLPYLAAAEMQADNVRTILETPDPQRAAELVDATGSAVRSGITQLREVLEVLRKQVLTPGDLRPSMERLLKELELGEGVTTRLDAPDPLPPLPLAVEILALETVRGCLANIARHAQAEHATIRIDADADRIIVDVLDDGVGFAPEDVDDARHGLQLMTQRVELARGRFDVSSAPGRGTHVRLEVPL</sequence>
<evidence type="ECO:0000256" key="6">
    <source>
        <dbReference type="ARBA" id="ARBA00022777"/>
    </source>
</evidence>
<keyword evidence="4" id="KW-0808">Transferase</keyword>
<comment type="catalytic activity">
    <reaction evidence="1">
        <text>ATP + protein L-histidine = ADP + protein N-phospho-L-histidine.</text>
        <dbReference type="EC" id="2.7.13.3"/>
    </reaction>
</comment>
<evidence type="ECO:0000256" key="9">
    <source>
        <dbReference type="SAM" id="Coils"/>
    </source>
</evidence>
<keyword evidence="3" id="KW-0597">Phosphoprotein</keyword>
<evidence type="ECO:0000256" key="2">
    <source>
        <dbReference type="ARBA" id="ARBA00012438"/>
    </source>
</evidence>
<organism evidence="13 14">
    <name type="scientific">Egibacter rhizosphaerae</name>
    <dbReference type="NCBI Taxonomy" id="1670831"/>
    <lineage>
        <taxon>Bacteria</taxon>
        <taxon>Bacillati</taxon>
        <taxon>Actinomycetota</taxon>
        <taxon>Nitriliruptoria</taxon>
        <taxon>Egibacterales</taxon>
        <taxon>Egibacteraceae</taxon>
        <taxon>Egibacter</taxon>
    </lineage>
</organism>
<dbReference type="InterPro" id="IPR003594">
    <property type="entry name" value="HATPase_dom"/>
</dbReference>
<keyword evidence="14" id="KW-1185">Reference proteome</keyword>
<dbReference type="EC" id="2.7.13.3" evidence="2"/>
<dbReference type="InterPro" id="IPR011712">
    <property type="entry name" value="Sig_transdc_His_kin_sub3_dim/P"/>
</dbReference>
<feature type="coiled-coil region" evidence="9">
    <location>
        <begin position="343"/>
        <end position="373"/>
    </location>
</feature>
<dbReference type="Proteomes" id="UP000291469">
    <property type="component" value="Chromosome"/>
</dbReference>
<name>A0A411YCV9_9ACTN</name>
<evidence type="ECO:0000256" key="8">
    <source>
        <dbReference type="ARBA" id="ARBA00023012"/>
    </source>
</evidence>
<evidence type="ECO:0000256" key="11">
    <source>
        <dbReference type="SAM" id="Phobius"/>
    </source>
</evidence>
<feature type="coiled-coil region" evidence="9">
    <location>
        <begin position="242"/>
        <end position="272"/>
    </location>
</feature>
<dbReference type="CDD" id="cd16917">
    <property type="entry name" value="HATPase_UhpB-NarQ-NarX-like"/>
    <property type="match status" value="1"/>
</dbReference>
<proteinExistence type="predicted"/>
<evidence type="ECO:0000256" key="10">
    <source>
        <dbReference type="SAM" id="MobiDB-lite"/>
    </source>
</evidence>
<evidence type="ECO:0000256" key="1">
    <source>
        <dbReference type="ARBA" id="ARBA00000085"/>
    </source>
</evidence>
<keyword evidence="11" id="KW-0472">Membrane</keyword>
<dbReference type="GO" id="GO:0000155">
    <property type="term" value="F:phosphorelay sensor kinase activity"/>
    <property type="evidence" value="ECO:0007669"/>
    <property type="project" value="InterPro"/>
</dbReference>
<gene>
    <name evidence="13" type="ORF">ER308_05425</name>
</gene>
<dbReference type="Pfam" id="PF02518">
    <property type="entry name" value="HATPase_c"/>
    <property type="match status" value="1"/>
</dbReference>
<dbReference type="PROSITE" id="PS50109">
    <property type="entry name" value="HIS_KIN"/>
    <property type="match status" value="1"/>
</dbReference>
<dbReference type="PANTHER" id="PTHR24421:SF10">
    <property type="entry name" value="NITRATE_NITRITE SENSOR PROTEIN NARQ"/>
    <property type="match status" value="1"/>
</dbReference>
<dbReference type="Gene3D" id="1.20.5.1930">
    <property type="match status" value="1"/>
</dbReference>
<dbReference type="EMBL" id="CP036402">
    <property type="protein sequence ID" value="QBI19039.1"/>
    <property type="molecule type" value="Genomic_DNA"/>
</dbReference>
<keyword evidence="8" id="KW-0902">Two-component regulatory system</keyword>
<feature type="region of interest" description="Disordered" evidence="10">
    <location>
        <begin position="1"/>
        <end position="20"/>
    </location>
</feature>
<evidence type="ECO:0000256" key="4">
    <source>
        <dbReference type="ARBA" id="ARBA00022679"/>
    </source>
</evidence>
<dbReference type="InterPro" id="IPR048430">
    <property type="entry name" value="MASE9"/>
</dbReference>
<keyword evidence="9" id="KW-0175">Coiled coil</keyword>